<gene>
    <name evidence="1" type="ORF">F4560_007895</name>
</gene>
<sequence length="140" mass="14664">MFDAEIGVGAKQIGFVADTVASGPAGAGLVASQTKFSVDPQQAQKLIDGLIEARDKLQGLMDAAERLVGVQSPGKDPYSGSATLAIRRSAGEDVGGYKWANKEAYKALTNTILNIQASLENYKNQDQATADAFKGEGNQS</sequence>
<evidence type="ECO:0000313" key="2">
    <source>
        <dbReference type="Proteomes" id="UP000552097"/>
    </source>
</evidence>
<evidence type="ECO:0008006" key="3">
    <source>
        <dbReference type="Google" id="ProtNLM"/>
    </source>
</evidence>
<dbReference type="RefSeq" id="WP_184928074.1">
    <property type="nucleotide sequence ID" value="NZ_JACHMO010000001.1"/>
</dbReference>
<keyword evidence="2" id="KW-1185">Reference proteome</keyword>
<proteinExistence type="predicted"/>
<comment type="caution">
    <text evidence="1">The sequence shown here is derived from an EMBL/GenBank/DDBJ whole genome shotgun (WGS) entry which is preliminary data.</text>
</comment>
<protein>
    <recommendedName>
        <fullName evidence="3">PE family protein</fullName>
    </recommendedName>
</protein>
<accession>A0A7W9HTB7</accession>
<dbReference type="EMBL" id="JACHMO010000001">
    <property type="protein sequence ID" value="MBB5808127.1"/>
    <property type="molecule type" value="Genomic_DNA"/>
</dbReference>
<name>A0A7W9HTB7_9PSEU</name>
<dbReference type="Proteomes" id="UP000552097">
    <property type="component" value="Unassembled WGS sequence"/>
</dbReference>
<reference evidence="1 2" key="1">
    <citation type="submission" date="2020-08" db="EMBL/GenBank/DDBJ databases">
        <title>Sequencing the genomes of 1000 actinobacteria strains.</title>
        <authorList>
            <person name="Klenk H.-P."/>
        </authorList>
    </citation>
    <scope>NUCLEOTIDE SEQUENCE [LARGE SCALE GENOMIC DNA]</scope>
    <source>
        <strain evidence="1 2">DSM 45486</strain>
    </source>
</reference>
<dbReference type="AlphaFoldDB" id="A0A7W9HTB7"/>
<evidence type="ECO:0000313" key="1">
    <source>
        <dbReference type="EMBL" id="MBB5808127.1"/>
    </source>
</evidence>
<organism evidence="1 2">
    <name type="scientific">Saccharothrix ecbatanensis</name>
    <dbReference type="NCBI Taxonomy" id="1105145"/>
    <lineage>
        <taxon>Bacteria</taxon>
        <taxon>Bacillati</taxon>
        <taxon>Actinomycetota</taxon>
        <taxon>Actinomycetes</taxon>
        <taxon>Pseudonocardiales</taxon>
        <taxon>Pseudonocardiaceae</taxon>
        <taxon>Saccharothrix</taxon>
    </lineage>
</organism>